<evidence type="ECO:0000313" key="2">
    <source>
        <dbReference type="Proteomes" id="UP000261620"/>
    </source>
</evidence>
<dbReference type="Ensembl" id="ENSMMOT00000016068.1">
    <property type="protein sequence ID" value="ENSMMOP00000015802.1"/>
    <property type="gene ID" value="ENSMMOG00000012056.1"/>
</dbReference>
<reference evidence="1" key="1">
    <citation type="submission" date="2025-08" db="UniProtKB">
        <authorList>
            <consortium name="Ensembl"/>
        </authorList>
    </citation>
    <scope>IDENTIFICATION</scope>
</reference>
<keyword evidence="2" id="KW-1185">Reference proteome</keyword>
<protein>
    <submittedName>
        <fullName evidence="1">Uncharacterized protein</fullName>
    </submittedName>
</protein>
<evidence type="ECO:0000313" key="1">
    <source>
        <dbReference type="Ensembl" id="ENSMMOP00000015802.1"/>
    </source>
</evidence>
<dbReference type="AlphaFoldDB" id="A0A3Q3WTN1"/>
<dbReference type="Proteomes" id="UP000261620">
    <property type="component" value="Unplaced"/>
</dbReference>
<accession>A0A3Q3WTN1</accession>
<name>A0A3Q3WTN1_MOLML</name>
<organism evidence="1 2">
    <name type="scientific">Mola mola</name>
    <name type="common">Ocean sunfish</name>
    <name type="synonym">Tetraodon mola</name>
    <dbReference type="NCBI Taxonomy" id="94237"/>
    <lineage>
        <taxon>Eukaryota</taxon>
        <taxon>Metazoa</taxon>
        <taxon>Chordata</taxon>
        <taxon>Craniata</taxon>
        <taxon>Vertebrata</taxon>
        <taxon>Euteleostomi</taxon>
        <taxon>Actinopterygii</taxon>
        <taxon>Neopterygii</taxon>
        <taxon>Teleostei</taxon>
        <taxon>Neoteleostei</taxon>
        <taxon>Acanthomorphata</taxon>
        <taxon>Eupercaria</taxon>
        <taxon>Tetraodontiformes</taxon>
        <taxon>Molidae</taxon>
        <taxon>Mola</taxon>
    </lineage>
</organism>
<sequence length="57" mass="6594">MDRRAVRRRSQVACLNHLLPCDIVLLVDEMLPRNSLVIGQLLQSLLDEQGFVYRICL</sequence>
<proteinExistence type="predicted"/>
<reference evidence="1" key="2">
    <citation type="submission" date="2025-09" db="UniProtKB">
        <authorList>
            <consortium name="Ensembl"/>
        </authorList>
    </citation>
    <scope>IDENTIFICATION</scope>
</reference>